<evidence type="ECO:0008006" key="4">
    <source>
        <dbReference type="Google" id="ProtNLM"/>
    </source>
</evidence>
<name>A0ABW2A0Y6_9GAMM</name>
<dbReference type="RefSeq" id="WP_379909656.1">
    <property type="nucleotide sequence ID" value="NZ_JBHSWE010000001.1"/>
</dbReference>
<evidence type="ECO:0000313" key="3">
    <source>
        <dbReference type="Proteomes" id="UP001596422"/>
    </source>
</evidence>
<organism evidence="2 3">
    <name type="scientific">Marinobacterium aestuariivivens</name>
    <dbReference type="NCBI Taxonomy" id="1698799"/>
    <lineage>
        <taxon>Bacteria</taxon>
        <taxon>Pseudomonadati</taxon>
        <taxon>Pseudomonadota</taxon>
        <taxon>Gammaproteobacteria</taxon>
        <taxon>Oceanospirillales</taxon>
        <taxon>Oceanospirillaceae</taxon>
        <taxon>Marinobacterium</taxon>
    </lineage>
</organism>
<comment type="caution">
    <text evidence="2">The sequence shown here is derived from an EMBL/GenBank/DDBJ whole genome shotgun (WGS) entry which is preliminary data.</text>
</comment>
<accession>A0ABW2A0Y6</accession>
<evidence type="ECO:0000313" key="2">
    <source>
        <dbReference type="EMBL" id="MFC6671146.1"/>
    </source>
</evidence>
<feature type="signal peptide" evidence="1">
    <location>
        <begin position="1"/>
        <end position="30"/>
    </location>
</feature>
<proteinExistence type="predicted"/>
<feature type="chain" id="PRO_5045063632" description="DUF5666 domain-containing protein" evidence="1">
    <location>
        <begin position="31"/>
        <end position="106"/>
    </location>
</feature>
<keyword evidence="3" id="KW-1185">Reference proteome</keyword>
<protein>
    <recommendedName>
        <fullName evidence="4">DUF5666 domain-containing protein</fullName>
    </recommendedName>
</protein>
<gene>
    <name evidence="2" type="ORF">ACFQDL_14515</name>
</gene>
<reference evidence="3" key="1">
    <citation type="journal article" date="2019" name="Int. J. Syst. Evol. Microbiol.">
        <title>The Global Catalogue of Microorganisms (GCM) 10K type strain sequencing project: providing services to taxonomists for standard genome sequencing and annotation.</title>
        <authorList>
            <consortium name="The Broad Institute Genomics Platform"/>
            <consortium name="The Broad Institute Genome Sequencing Center for Infectious Disease"/>
            <person name="Wu L."/>
            <person name="Ma J."/>
        </authorList>
    </citation>
    <scope>NUCLEOTIDE SEQUENCE [LARGE SCALE GENOMIC DNA]</scope>
    <source>
        <strain evidence="3">NBRC 111756</strain>
    </source>
</reference>
<sequence length="106" mass="11434">MLILISNGDELMRHWLMTLLAALCLSPAQAQTPWTDEFVHIEEPQAEDVYVAGRDVEVVADLGQDLVAAGQRVSVSGRVGGDLIAAAETLILRGRSPTMFASRAET</sequence>
<keyword evidence="1" id="KW-0732">Signal</keyword>
<dbReference type="EMBL" id="JBHSWE010000001">
    <property type="protein sequence ID" value="MFC6671146.1"/>
    <property type="molecule type" value="Genomic_DNA"/>
</dbReference>
<dbReference type="Proteomes" id="UP001596422">
    <property type="component" value="Unassembled WGS sequence"/>
</dbReference>
<evidence type="ECO:0000256" key="1">
    <source>
        <dbReference type="SAM" id="SignalP"/>
    </source>
</evidence>